<organism evidence="9 10">
    <name type="scientific">Sphaerisporangium album</name>
    <dbReference type="NCBI Taxonomy" id="509200"/>
    <lineage>
        <taxon>Bacteria</taxon>
        <taxon>Bacillati</taxon>
        <taxon>Actinomycetota</taxon>
        <taxon>Actinomycetes</taxon>
        <taxon>Streptosporangiales</taxon>
        <taxon>Streptosporangiaceae</taxon>
        <taxon>Sphaerisporangium</taxon>
    </lineage>
</organism>
<protein>
    <recommendedName>
        <fullName evidence="3 7">Pyruvate dehydrogenase E1 component subunit beta</fullName>
        <ecNumber evidence="2 7">1.2.4.1</ecNumber>
    </recommendedName>
</protein>
<dbReference type="Gene3D" id="3.40.50.920">
    <property type="match status" value="1"/>
</dbReference>
<dbReference type="Gene3D" id="3.40.50.970">
    <property type="match status" value="1"/>
</dbReference>
<dbReference type="PANTHER" id="PTHR11624">
    <property type="entry name" value="DEHYDROGENASE RELATED"/>
    <property type="match status" value="1"/>
</dbReference>
<feature type="domain" description="Transketolase-like pyrimidine-binding" evidence="8">
    <location>
        <begin position="5"/>
        <end position="180"/>
    </location>
</feature>
<keyword evidence="5 7" id="KW-0786">Thiamine pyrophosphate</keyword>
<evidence type="ECO:0000256" key="5">
    <source>
        <dbReference type="ARBA" id="ARBA00023052"/>
    </source>
</evidence>
<dbReference type="SUPFAM" id="SSF52518">
    <property type="entry name" value="Thiamin diphosphate-binding fold (THDP-binding)"/>
    <property type="match status" value="1"/>
</dbReference>
<dbReference type="GO" id="GO:0000287">
    <property type="term" value="F:magnesium ion binding"/>
    <property type="evidence" value="ECO:0007669"/>
    <property type="project" value="UniProtKB-ARBA"/>
</dbReference>
<comment type="cofactor">
    <cofactor evidence="1 7">
        <name>thiamine diphosphate</name>
        <dbReference type="ChEBI" id="CHEBI:58937"/>
    </cofactor>
</comment>
<keyword evidence="10" id="KW-1185">Reference proteome</keyword>
<sequence>MSRAERISDNLNRALHQVMEDDPSVHVLGEDIVDPYGGAFKITKGLSTRYGSRVRSTPLSEGGIVGVGAGLALAGDKAIVEIMFGDFAGLAFDQLLNFASKSTMMYGRRVEIPLVVRCPTGGGRGYGPTHSQSLQKHFIGIPGLSVFEMSPFHDARELLPHLLSLGEPCLLFEDKVLYTRRTYRGGEVDDLFVFDLVGPPPYTARVRLDDGSPPDCTLIAPGGVAHRALSAMRALLLEDEITCQLLVPARLYPFDPGPLLPLLGGTRHVCVAEESTAGGTWGGEVAHHLHRHLWDSLPRPVSVVCSAPDVVPTALHLERDVLVQDTAIRQAVLEALA</sequence>
<dbReference type="SUPFAM" id="SSF52922">
    <property type="entry name" value="TK C-terminal domain-like"/>
    <property type="match status" value="1"/>
</dbReference>
<reference evidence="9 10" key="1">
    <citation type="submission" date="2018-06" db="EMBL/GenBank/DDBJ databases">
        <title>Sphaerisporangium craniellae sp. nov., isolated from a marine sponge in the South China Sea.</title>
        <authorList>
            <person name="Li L."/>
        </authorList>
    </citation>
    <scope>NUCLEOTIDE SEQUENCE [LARGE SCALE GENOMIC DNA]</scope>
    <source>
        <strain evidence="9 10">CCTCC AA 208026</strain>
    </source>
</reference>
<dbReference type="EMBL" id="QOIL01000001">
    <property type="protein sequence ID" value="RCG33243.1"/>
    <property type="molecule type" value="Genomic_DNA"/>
</dbReference>
<comment type="function">
    <text evidence="7">The pyruvate dehydrogenase complex catalyzes the overall conversion of pyruvate to acetyl-CoA and CO2.</text>
</comment>
<evidence type="ECO:0000313" key="9">
    <source>
        <dbReference type="EMBL" id="RCG33243.1"/>
    </source>
</evidence>
<dbReference type="Pfam" id="PF02779">
    <property type="entry name" value="Transket_pyr"/>
    <property type="match status" value="1"/>
</dbReference>
<evidence type="ECO:0000256" key="3">
    <source>
        <dbReference type="ARBA" id="ARBA00016138"/>
    </source>
</evidence>
<dbReference type="GO" id="GO:0004739">
    <property type="term" value="F:pyruvate dehydrogenase (acetyl-transferring) activity"/>
    <property type="evidence" value="ECO:0007669"/>
    <property type="project" value="UniProtKB-UniRule"/>
</dbReference>
<dbReference type="GO" id="GO:0006086">
    <property type="term" value="P:pyruvate decarboxylation to acetyl-CoA"/>
    <property type="evidence" value="ECO:0007669"/>
    <property type="project" value="InterPro"/>
</dbReference>
<evidence type="ECO:0000256" key="6">
    <source>
        <dbReference type="ARBA" id="ARBA00023317"/>
    </source>
</evidence>
<dbReference type="Pfam" id="PF02780">
    <property type="entry name" value="Transketolase_C"/>
    <property type="match status" value="1"/>
</dbReference>
<dbReference type="InterPro" id="IPR005475">
    <property type="entry name" value="Transketolase-like_Pyr-bd"/>
</dbReference>
<dbReference type="SMART" id="SM00861">
    <property type="entry name" value="Transket_pyr"/>
    <property type="match status" value="1"/>
</dbReference>
<dbReference type="EC" id="1.2.4.1" evidence="2 7"/>
<keyword evidence="6 7" id="KW-0670">Pyruvate</keyword>
<evidence type="ECO:0000256" key="2">
    <source>
        <dbReference type="ARBA" id="ARBA00012281"/>
    </source>
</evidence>
<dbReference type="Proteomes" id="UP000253094">
    <property type="component" value="Unassembled WGS sequence"/>
</dbReference>
<proteinExistence type="predicted"/>
<evidence type="ECO:0000256" key="4">
    <source>
        <dbReference type="ARBA" id="ARBA00023002"/>
    </source>
</evidence>
<dbReference type="PANTHER" id="PTHR11624:SF96">
    <property type="entry name" value="PYRUVATE DEHYDROGENASE E1 COMPONENT SUBUNIT BETA, MITOCHONDRIAL"/>
    <property type="match status" value="1"/>
</dbReference>
<keyword evidence="4 7" id="KW-0560">Oxidoreductase</keyword>
<dbReference type="InterPro" id="IPR027110">
    <property type="entry name" value="PDHB_mito-type"/>
</dbReference>
<comment type="catalytic activity">
    <reaction evidence="7">
        <text>N(6)-[(R)-lipoyl]-L-lysyl-[protein] + pyruvate + H(+) = N(6)-[(R)-S(8)-acetyldihydrolipoyl]-L-lysyl-[protein] + CO2</text>
        <dbReference type="Rhea" id="RHEA:19189"/>
        <dbReference type="Rhea" id="RHEA-COMP:10474"/>
        <dbReference type="Rhea" id="RHEA-COMP:10478"/>
        <dbReference type="ChEBI" id="CHEBI:15361"/>
        <dbReference type="ChEBI" id="CHEBI:15378"/>
        <dbReference type="ChEBI" id="CHEBI:16526"/>
        <dbReference type="ChEBI" id="CHEBI:83099"/>
        <dbReference type="ChEBI" id="CHEBI:83111"/>
        <dbReference type="EC" id="1.2.4.1"/>
    </reaction>
</comment>
<name>A0A367FS37_9ACTN</name>
<evidence type="ECO:0000256" key="7">
    <source>
        <dbReference type="RuleBase" id="RU364074"/>
    </source>
</evidence>
<dbReference type="OrthoDB" id="3512513at2"/>
<evidence type="ECO:0000259" key="8">
    <source>
        <dbReference type="SMART" id="SM00861"/>
    </source>
</evidence>
<evidence type="ECO:0000256" key="1">
    <source>
        <dbReference type="ARBA" id="ARBA00001964"/>
    </source>
</evidence>
<dbReference type="InterPro" id="IPR009014">
    <property type="entry name" value="Transketo_C/PFOR_II"/>
</dbReference>
<comment type="caution">
    <text evidence="9">The sequence shown here is derived from an EMBL/GenBank/DDBJ whole genome shotgun (WGS) entry which is preliminary data.</text>
</comment>
<evidence type="ECO:0000313" key="10">
    <source>
        <dbReference type="Proteomes" id="UP000253094"/>
    </source>
</evidence>
<dbReference type="AlphaFoldDB" id="A0A367FS37"/>
<accession>A0A367FS37</accession>
<dbReference type="InterPro" id="IPR033248">
    <property type="entry name" value="Transketolase_C"/>
</dbReference>
<dbReference type="RefSeq" id="WP_114026907.1">
    <property type="nucleotide sequence ID" value="NZ_QOIL01000001.1"/>
</dbReference>
<dbReference type="InterPro" id="IPR029061">
    <property type="entry name" value="THDP-binding"/>
</dbReference>
<gene>
    <name evidence="9" type="ORF">DQ384_02090</name>
</gene>